<dbReference type="AlphaFoldDB" id="A0AAT9HDE5"/>
<name>A0AAT9HDE5_9ACTN</name>
<evidence type="ECO:0000313" key="1">
    <source>
        <dbReference type="EMBL" id="BFO15405.1"/>
    </source>
</evidence>
<accession>A0AAT9HDE5</accession>
<protein>
    <submittedName>
        <fullName evidence="1">Uncharacterized protein</fullName>
    </submittedName>
</protein>
<organism evidence="1">
    <name type="scientific">Streptomyces haneummycinicus</name>
    <dbReference type="NCBI Taxonomy" id="3074435"/>
    <lineage>
        <taxon>Bacteria</taxon>
        <taxon>Bacillati</taxon>
        <taxon>Actinomycetota</taxon>
        <taxon>Actinomycetes</taxon>
        <taxon>Kitasatosporales</taxon>
        <taxon>Streptomycetaceae</taxon>
        <taxon>Streptomyces</taxon>
    </lineage>
</organism>
<reference evidence="1" key="2">
    <citation type="submission" date="2024-07" db="EMBL/GenBank/DDBJ databases">
        <title>Streptomyces haneummycinica sp. nov., a new antibiotic-producing actinobacterium isolated from marine sediment.</title>
        <authorList>
            <person name="Uemura M."/>
            <person name="Hamada M."/>
            <person name="Hirano S."/>
            <person name="Kobayashi K."/>
            <person name="Ohshiro T."/>
            <person name="Kobayashi T."/>
            <person name="Terahara T."/>
        </authorList>
    </citation>
    <scope>NUCLEOTIDE SEQUENCE</scope>
    <source>
        <strain evidence="1">KM77-8</strain>
    </source>
</reference>
<gene>
    <name evidence="1" type="ORF">SHKM778_17930</name>
</gene>
<dbReference type="EMBL" id="AP035768">
    <property type="protein sequence ID" value="BFO15405.1"/>
    <property type="molecule type" value="Genomic_DNA"/>
</dbReference>
<proteinExistence type="predicted"/>
<sequence length="90" mass="9903">MTHQRTFSISQVSETAGEGVLDIPSLSVLRYKDPETLLSDFESLWGVRASTVALPVLEPDGLLFEVKGLRGLPPRTTPLRPRASRASPTW</sequence>
<reference evidence="1" key="1">
    <citation type="submission" date="2024-06" db="EMBL/GenBank/DDBJ databases">
        <authorList>
            <consortium name="consrtm"/>
            <person name="Uemura M."/>
            <person name="Terahara T."/>
        </authorList>
    </citation>
    <scope>NUCLEOTIDE SEQUENCE</scope>
    <source>
        <strain evidence="1">KM77-8</strain>
    </source>
</reference>